<keyword evidence="2" id="KW-0813">Transport</keyword>
<evidence type="ECO:0000256" key="2">
    <source>
        <dbReference type="ARBA" id="ARBA00022448"/>
    </source>
</evidence>
<feature type="transmembrane region" description="Helical" evidence="7">
    <location>
        <begin position="162"/>
        <end position="182"/>
    </location>
</feature>
<reference evidence="9" key="2">
    <citation type="journal article" date="2014" name="ISME J.">
        <title>Microbial stratification in low pH oxic and suboxic macroscopic growths along an acid mine drainage.</title>
        <authorList>
            <person name="Mendez-Garcia C."/>
            <person name="Mesa V."/>
            <person name="Sprenger R.R."/>
            <person name="Richter M."/>
            <person name="Diez M.S."/>
            <person name="Solano J."/>
            <person name="Bargiela R."/>
            <person name="Golyshina O.V."/>
            <person name="Manteca A."/>
            <person name="Ramos J.L."/>
            <person name="Gallego J.R."/>
            <person name="Llorente I."/>
            <person name="Martins Dos Santos V.A."/>
            <person name="Jensen O.N."/>
            <person name="Pelaez A.I."/>
            <person name="Sanchez J."/>
            <person name="Ferrer M."/>
        </authorList>
    </citation>
    <scope>NUCLEOTIDE SEQUENCE</scope>
</reference>
<feature type="non-terminal residue" evidence="9">
    <location>
        <position position="298"/>
    </location>
</feature>
<dbReference type="SUPFAM" id="SSF103473">
    <property type="entry name" value="MFS general substrate transporter"/>
    <property type="match status" value="1"/>
</dbReference>
<name>T0Y019_9ZZZZ</name>
<gene>
    <name evidence="9" type="ORF">B1A_21899</name>
</gene>
<evidence type="ECO:0000313" key="9">
    <source>
        <dbReference type="EMBL" id="EQD26363.1"/>
    </source>
</evidence>
<protein>
    <submittedName>
        <fullName evidence="9">Major facilitator superfamily MFS_1</fullName>
    </submittedName>
</protein>
<feature type="transmembrane region" description="Helical" evidence="7">
    <location>
        <begin position="61"/>
        <end position="84"/>
    </location>
</feature>
<dbReference type="Gene3D" id="1.20.1250.20">
    <property type="entry name" value="MFS general substrate transporter like domains"/>
    <property type="match status" value="1"/>
</dbReference>
<feature type="transmembrane region" description="Helical" evidence="7">
    <location>
        <begin position="191"/>
        <end position="208"/>
    </location>
</feature>
<dbReference type="InterPro" id="IPR020846">
    <property type="entry name" value="MFS_dom"/>
</dbReference>
<dbReference type="GO" id="GO:0005886">
    <property type="term" value="C:plasma membrane"/>
    <property type="evidence" value="ECO:0007669"/>
    <property type="project" value="UniProtKB-SubCell"/>
</dbReference>
<keyword evidence="4 7" id="KW-0812">Transmembrane</keyword>
<dbReference type="PANTHER" id="PTHR23513:SF6">
    <property type="entry name" value="MAJOR FACILITATOR SUPERFAMILY ASSOCIATED DOMAIN-CONTAINING PROTEIN"/>
    <property type="match status" value="1"/>
</dbReference>
<dbReference type="AlphaFoldDB" id="T0Y019"/>
<proteinExistence type="predicted"/>
<comment type="caution">
    <text evidence="9">The sequence shown here is derived from an EMBL/GenBank/DDBJ whole genome shotgun (WGS) entry which is preliminary data.</text>
</comment>
<evidence type="ECO:0000256" key="3">
    <source>
        <dbReference type="ARBA" id="ARBA00022475"/>
    </source>
</evidence>
<evidence type="ECO:0000256" key="5">
    <source>
        <dbReference type="ARBA" id="ARBA00022989"/>
    </source>
</evidence>
<dbReference type="Pfam" id="PF05977">
    <property type="entry name" value="MFS_3"/>
    <property type="match status" value="1"/>
</dbReference>
<reference evidence="9" key="1">
    <citation type="submission" date="2013-08" db="EMBL/GenBank/DDBJ databases">
        <authorList>
            <person name="Mendez C."/>
            <person name="Richter M."/>
            <person name="Ferrer M."/>
            <person name="Sanchez J."/>
        </authorList>
    </citation>
    <scope>NUCLEOTIDE SEQUENCE</scope>
</reference>
<comment type="subcellular location">
    <subcellularLocation>
        <location evidence="1">Cell membrane</location>
        <topology evidence="1">Multi-pass membrane protein</topology>
    </subcellularLocation>
</comment>
<evidence type="ECO:0000256" key="1">
    <source>
        <dbReference type="ARBA" id="ARBA00004651"/>
    </source>
</evidence>
<dbReference type="GO" id="GO:0022857">
    <property type="term" value="F:transmembrane transporter activity"/>
    <property type="evidence" value="ECO:0007669"/>
    <property type="project" value="InterPro"/>
</dbReference>
<sequence length="298" mass="31866">MHVLTIWQLFAVVFLQGVATTFFDVAYHSYLPSLVSAEDLIEGNAKLEGSAAVAQVSGPALAGFLIQWLTAPIAVFADAASYLFSAVNVARIRHQEPVPERPEYRSLRREIREGLGVVFANPILRTLAAAAAVANFFMAVFTAVVMIFLARELRLPPGTIGVLLTLGSIGAVLGAVTTSALARRFGQARSALVPFVAACPFGLLIPLAHRGGLLVLFVVGWFGFSFAFTAYNVAGVSLRQALCPPRLLSRMNATMRFLSVGVMPFGALIGGGLDTWLGPRSTLWITLIGELLVPILLL</sequence>
<feature type="transmembrane region" description="Helical" evidence="7">
    <location>
        <begin position="127"/>
        <end position="150"/>
    </location>
</feature>
<dbReference type="PROSITE" id="PS50850">
    <property type="entry name" value="MFS"/>
    <property type="match status" value="1"/>
</dbReference>
<dbReference type="InterPro" id="IPR036259">
    <property type="entry name" value="MFS_trans_sf"/>
</dbReference>
<dbReference type="InterPro" id="IPR010290">
    <property type="entry name" value="TM_effector"/>
</dbReference>
<keyword evidence="6 7" id="KW-0472">Membrane</keyword>
<keyword evidence="5 7" id="KW-1133">Transmembrane helix</keyword>
<dbReference type="EMBL" id="AUZX01016190">
    <property type="protein sequence ID" value="EQD26363.1"/>
    <property type="molecule type" value="Genomic_DNA"/>
</dbReference>
<feature type="transmembrane region" description="Helical" evidence="7">
    <location>
        <begin position="255"/>
        <end position="273"/>
    </location>
</feature>
<keyword evidence="3" id="KW-1003">Cell membrane</keyword>
<evidence type="ECO:0000256" key="7">
    <source>
        <dbReference type="SAM" id="Phobius"/>
    </source>
</evidence>
<evidence type="ECO:0000256" key="4">
    <source>
        <dbReference type="ARBA" id="ARBA00022692"/>
    </source>
</evidence>
<evidence type="ECO:0000259" key="8">
    <source>
        <dbReference type="PROSITE" id="PS50850"/>
    </source>
</evidence>
<evidence type="ECO:0000256" key="6">
    <source>
        <dbReference type="ARBA" id="ARBA00023136"/>
    </source>
</evidence>
<organism evidence="9">
    <name type="scientific">mine drainage metagenome</name>
    <dbReference type="NCBI Taxonomy" id="410659"/>
    <lineage>
        <taxon>unclassified sequences</taxon>
        <taxon>metagenomes</taxon>
        <taxon>ecological metagenomes</taxon>
    </lineage>
</organism>
<feature type="domain" description="Major facilitator superfamily (MFS) profile" evidence="8">
    <location>
        <begin position="123"/>
        <end position="298"/>
    </location>
</feature>
<dbReference type="CDD" id="cd06173">
    <property type="entry name" value="MFS_MefA_like"/>
    <property type="match status" value="1"/>
</dbReference>
<dbReference type="PANTHER" id="PTHR23513">
    <property type="entry name" value="INTEGRAL MEMBRANE EFFLUX PROTEIN-RELATED"/>
    <property type="match status" value="1"/>
</dbReference>
<feature type="transmembrane region" description="Helical" evidence="7">
    <location>
        <begin position="214"/>
        <end position="234"/>
    </location>
</feature>
<accession>T0Y019</accession>